<dbReference type="GO" id="GO:0005524">
    <property type="term" value="F:ATP binding"/>
    <property type="evidence" value="ECO:0007669"/>
    <property type="project" value="UniProtKB-KW"/>
</dbReference>
<gene>
    <name evidence="4" type="primary">PSTK</name>
</gene>
<keyword evidence="2" id="KW-0067">ATP-binding</keyword>
<dbReference type="GO" id="GO:0000049">
    <property type="term" value="F:tRNA binding"/>
    <property type="evidence" value="ECO:0007669"/>
    <property type="project" value="TreeGrafter"/>
</dbReference>
<keyword evidence="1" id="KW-0547">Nucleotide-binding</keyword>
<dbReference type="GO" id="GO:0016301">
    <property type="term" value="F:kinase activity"/>
    <property type="evidence" value="ECO:0007669"/>
    <property type="project" value="TreeGrafter"/>
</dbReference>
<feature type="chain" id="PRO_5034635849" evidence="3">
    <location>
        <begin position="26"/>
        <end position="347"/>
    </location>
</feature>
<sequence length="347" mass="40333">MAQQQQNPGCHQLGLCLLCGLPAAGKTTMAQELSQSLRKHKGWCSVLFTYDDIIPMEAFSKTEMSQWRWYRHELLLYLEHFLQALIKGCHYSPPPNRTEKTWKSFVCCLKEQGVISPRTEDSASCQYLIDLTPFQPIYFILDDNFYYRSMRYEVYRLARQYTLGFCQLFLDCCVEVCLDRNSQRKQPLPEETICTMVQKIEVPNPEKYTWEQNSLILKNTGHSPEDNLQVLSLLSTTLENPVKPLEENTEQKAVDRAICAVNVLHQADQAVRRTVSQVMQNAKENSLTPSEMKSLAEELNKLKVEFLEDLRHQFNEKNHCLESNTFNINVTCLFSQQTHDIVKKYLK</sequence>
<reference evidence="4" key="2">
    <citation type="submission" date="2025-09" db="UniProtKB">
        <authorList>
            <consortium name="Ensembl"/>
        </authorList>
    </citation>
    <scope>IDENTIFICATION</scope>
</reference>
<proteinExistence type="predicted"/>
<keyword evidence="5" id="KW-1185">Reference proteome</keyword>
<evidence type="ECO:0000313" key="5">
    <source>
        <dbReference type="Proteomes" id="UP000694545"/>
    </source>
</evidence>
<dbReference type="GeneID" id="123031111"/>
<dbReference type="AlphaFoldDB" id="A0A8D2KVV2"/>
<keyword evidence="3" id="KW-0732">Signal</keyword>
<dbReference type="PANTHER" id="PTHR20873">
    <property type="entry name" value="L-SERYL-TRNA(SEC) KINASE"/>
    <property type="match status" value="1"/>
</dbReference>
<dbReference type="Pfam" id="PF08433">
    <property type="entry name" value="KTI12"/>
    <property type="match status" value="2"/>
</dbReference>
<dbReference type="PANTHER" id="PTHR20873:SF0">
    <property type="entry name" value="L-SERYL-TRNA(SEC) KINASE"/>
    <property type="match status" value="1"/>
</dbReference>
<dbReference type="CTD" id="118672"/>
<evidence type="ECO:0000313" key="4">
    <source>
        <dbReference type="Ensembl" id="ENSVKKP00000010992.1"/>
    </source>
</evidence>
<dbReference type="Gene3D" id="3.40.50.300">
    <property type="entry name" value="P-loop containing nucleotide triphosphate hydrolases"/>
    <property type="match status" value="1"/>
</dbReference>
<dbReference type="InterPro" id="IPR052648">
    <property type="entry name" value="Ser-tRNA(Sec)_kinase"/>
</dbReference>
<dbReference type="RefSeq" id="XP_044301525.1">
    <property type="nucleotide sequence ID" value="XM_044445590.1"/>
</dbReference>
<dbReference type="Proteomes" id="UP000694545">
    <property type="component" value="Unplaced"/>
</dbReference>
<dbReference type="InterPro" id="IPR013641">
    <property type="entry name" value="KTI12/PSTK"/>
</dbReference>
<feature type="signal peptide" evidence="3">
    <location>
        <begin position="1"/>
        <end position="25"/>
    </location>
</feature>
<organism evidence="4 5">
    <name type="scientific">Varanus komodoensis</name>
    <name type="common">Komodo dragon</name>
    <dbReference type="NCBI Taxonomy" id="61221"/>
    <lineage>
        <taxon>Eukaryota</taxon>
        <taxon>Metazoa</taxon>
        <taxon>Chordata</taxon>
        <taxon>Craniata</taxon>
        <taxon>Vertebrata</taxon>
        <taxon>Euteleostomi</taxon>
        <taxon>Lepidosauria</taxon>
        <taxon>Squamata</taxon>
        <taxon>Bifurcata</taxon>
        <taxon>Unidentata</taxon>
        <taxon>Episquamata</taxon>
        <taxon>Toxicofera</taxon>
        <taxon>Anguimorpha</taxon>
        <taxon>Paleoanguimorpha</taxon>
        <taxon>Varanoidea</taxon>
        <taxon>Varanidae</taxon>
        <taxon>Varanus</taxon>
    </lineage>
</organism>
<accession>A0A8D2KVV2</accession>
<dbReference type="KEGG" id="vko:123031111"/>
<evidence type="ECO:0000256" key="3">
    <source>
        <dbReference type="SAM" id="SignalP"/>
    </source>
</evidence>
<dbReference type="OrthoDB" id="9972657at2759"/>
<reference evidence="4" key="1">
    <citation type="submission" date="2025-08" db="UniProtKB">
        <authorList>
            <consortium name="Ensembl"/>
        </authorList>
    </citation>
    <scope>IDENTIFICATION</scope>
</reference>
<evidence type="ECO:0000256" key="2">
    <source>
        <dbReference type="ARBA" id="ARBA00022840"/>
    </source>
</evidence>
<dbReference type="NCBIfam" id="TIGR03575">
    <property type="entry name" value="selen_PSTK_euk"/>
    <property type="match status" value="1"/>
</dbReference>
<dbReference type="SUPFAM" id="SSF52540">
    <property type="entry name" value="P-loop containing nucleoside triphosphate hydrolases"/>
    <property type="match status" value="1"/>
</dbReference>
<dbReference type="InterPro" id="IPR027417">
    <property type="entry name" value="P-loop_NTPase"/>
</dbReference>
<dbReference type="Ensembl" id="ENSVKKT00000011255.1">
    <property type="protein sequence ID" value="ENSVKKP00000010992.1"/>
    <property type="gene ID" value="ENSVKKG00000007711.1"/>
</dbReference>
<dbReference type="OMA" id="HYYRSMR"/>
<dbReference type="InterPro" id="IPR020028">
    <property type="entry name" value="L-seryl-tRNA_Sec_kinase_euk"/>
</dbReference>
<evidence type="ECO:0000256" key="1">
    <source>
        <dbReference type="ARBA" id="ARBA00022741"/>
    </source>
</evidence>
<protein>
    <submittedName>
        <fullName evidence="4">Phosphoseryl-tRNA kinase</fullName>
    </submittedName>
</protein>
<name>A0A8D2KVV2_VARKO</name>